<keyword evidence="1" id="KW-1133">Transmembrane helix</keyword>
<reference evidence="3" key="1">
    <citation type="journal article" date="2012" name="J. Microbiol. Biotechnol.">
        <title>Ramlibacter ginsenosidimutans sp. nov., with ginsenoside-converting activity.</title>
        <authorList>
            <person name="Wang L."/>
            <person name="An D.S."/>
            <person name="Kim S.G."/>
            <person name="Jin F.X."/>
            <person name="Kim S.C."/>
            <person name="Lee S.T."/>
            <person name="Im W.T."/>
        </authorList>
    </citation>
    <scope>NUCLEOTIDE SEQUENCE</scope>
    <source>
        <strain evidence="3">KACC 17527</strain>
    </source>
</reference>
<keyword evidence="4" id="KW-1185">Reference proteome</keyword>
<feature type="transmembrane region" description="Helical" evidence="1">
    <location>
        <begin position="45"/>
        <end position="62"/>
    </location>
</feature>
<proteinExistence type="predicted"/>
<dbReference type="AlphaFoldDB" id="A0A934TUQ5"/>
<organism evidence="3 4">
    <name type="scientific">Ramlibacter ginsenosidimutans</name>
    <dbReference type="NCBI Taxonomy" id="502333"/>
    <lineage>
        <taxon>Bacteria</taxon>
        <taxon>Pseudomonadati</taxon>
        <taxon>Pseudomonadota</taxon>
        <taxon>Betaproteobacteria</taxon>
        <taxon>Burkholderiales</taxon>
        <taxon>Comamonadaceae</taxon>
        <taxon>Ramlibacter</taxon>
    </lineage>
</organism>
<dbReference type="Proteomes" id="UP000630528">
    <property type="component" value="Unassembled WGS sequence"/>
</dbReference>
<evidence type="ECO:0000256" key="1">
    <source>
        <dbReference type="SAM" id="Phobius"/>
    </source>
</evidence>
<dbReference type="GO" id="GO:0016020">
    <property type="term" value="C:membrane"/>
    <property type="evidence" value="ECO:0007669"/>
    <property type="project" value="UniProtKB-SubCell"/>
</dbReference>
<feature type="transmembrane region" description="Helical" evidence="1">
    <location>
        <begin position="169"/>
        <end position="187"/>
    </location>
</feature>
<dbReference type="EMBL" id="JAEPWM010000005">
    <property type="protein sequence ID" value="MBK6007210.1"/>
    <property type="molecule type" value="Genomic_DNA"/>
</dbReference>
<keyword evidence="1" id="KW-0472">Membrane</keyword>
<dbReference type="Pfam" id="PF14378">
    <property type="entry name" value="PAP2_3"/>
    <property type="match status" value="1"/>
</dbReference>
<sequence length="205" mass="21851">MTGTIGGIWGFFLLYFWTQESRATHAVTVPMTAVDHWVGVSQSALLPYASLWVYVALAPALARDLAGVRKYVSGALIMAFLGLATYWFFPTTTPAFGVHWSDYPALQVLKTADRGGNAFPSLHVAFAVYSGAIIAGELRSISAPPWVRGASWLWCAAIVYSTLATRQHVAIDVAGGLVVAAVALLACGSRAMTRLIRADSGTQAS</sequence>
<feature type="transmembrane region" description="Helical" evidence="1">
    <location>
        <begin position="71"/>
        <end position="89"/>
    </location>
</feature>
<dbReference type="Gene3D" id="1.20.144.10">
    <property type="entry name" value="Phosphatidic acid phosphatase type 2/haloperoxidase"/>
    <property type="match status" value="1"/>
</dbReference>
<evidence type="ECO:0000313" key="4">
    <source>
        <dbReference type="Proteomes" id="UP000630528"/>
    </source>
</evidence>
<protein>
    <submittedName>
        <fullName evidence="3">Phosphatase PAP2 family protein</fullName>
    </submittedName>
</protein>
<evidence type="ECO:0000259" key="2">
    <source>
        <dbReference type="Pfam" id="PF14378"/>
    </source>
</evidence>
<keyword evidence="1" id="KW-0812">Transmembrane</keyword>
<evidence type="ECO:0000313" key="3">
    <source>
        <dbReference type="EMBL" id="MBK6007210.1"/>
    </source>
</evidence>
<dbReference type="InterPro" id="IPR026841">
    <property type="entry name" value="Aur1/Ipt1"/>
</dbReference>
<accession>A0A934TUQ5</accession>
<comment type="caution">
    <text evidence="3">The sequence shown here is derived from an EMBL/GenBank/DDBJ whole genome shotgun (WGS) entry which is preliminary data.</text>
</comment>
<reference evidence="3" key="2">
    <citation type="submission" date="2021-01" db="EMBL/GenBank/DDBJ databases">
        <authorList>
            <person name="Kang M."/>
        </authorList>
    </citation>
    <scope>NUCLEOTIDE SEQUENCE</scope>
    <source>
        <strain evidence="3">KACC 17527</strain>
    </source>
</reference>
<feature type="domain" description="Inositolphosphotransferase Aur1/Ipt1" evidence="2">
    <location>
        <begin position="48"/>
        <end position="185"/>
    </location>
</feature>
<gene>
    <name evidence="3" type="ORF">JJB11_14010</name>
</gene>
<name>A0A934TUQ5_9BURK</name>